<comment type="caution">
    <text evidence="1">The sequence shown here is derived from an EMBL/GenBank/DDBJ whole genome shotgun (WGS) entry which is preliminary data.</text>
</comment>
<gene>
    <name evidence="1" type="ORF">PBY51_015444</name>
</gene>
<dbReference type="Proteomes" id="UP001346869">
    <property type="component" value="Unassembled WGS sequence"/>
</dbReference>
<dbReference type="AlphaFoldDB" id="A0AAN8AFT0"/>
<protein>
    <submittedName>
        <fullName evidence="1">Uncharacterized protein</fullName>
    </submittedName>
</protein>
<organism evidence="1 2">
    <name type="scientific">Eleginops maclovinus</name>
    <name type="common">Patagonian blennie</name>
    <name type="synonym">Eleginus maclovinus</name>
    <dbReference type="NCBI Taxonomy" id="56733"/>
    <lineage>
        <taxon>Eukaryota</taxon>
        <taxon>Metazoa</taxon>
        <taxon>Chordata</taxon>
        <taxon>Craniata</taxon>
        <taxon>Vertebrata</taxon>
        <taxon>Euteleostomi</taxon>
        <taxon>Actinopterygii</taxon>
        <taxon>Neopterygii</taxon>
        <taxon>Teleostei</taxon>
        <taxon>Neoteleostei</taxon>
        <taxon>Acanthomorphata</taxon>
        <taxon>Eupercaria</taxon>
        <taxon>Perciformes</taxon>
        <taxon>Notothenioidei</taxon>
        <taxon>Eleginopidae</taxon>
        <taxon>Eleginops</taxon>
    </lineage>
</organism>
<reference evidence="1 2" key="1">
    <citation type="journal article" date="2023" name="Genes (Basel)">
        <title>Chromosome-Level Genome Assembly and Circadian Gene Repertoire of the Patagonia Blennie Eleginops maclovinus-The Closest Ancestral Proxy of Antarctic Cryonotothenioids.</title>
        <authorList>
            <person name="Cheng C.C."/>
            <person name="Rivera-Colon A.G."/>
            <person name="Minhas B.F."/>
            <person name="Wilson L."/>
            <person name="Rayamajhi N."/>
            <person name="Vargas-Chacoff L."/>
            <person name="Catchen J.M."/>
        </authorList>
    </citation>
    <scope>NUCLEOTIDE SEQUENCE [LARGE SCALE GENOMIC DNA]</scope>
    <source>
        <strain evidence="1">JMC-PN-2008</strain>
    </source>
</reference>
<dbReference type="EMBL" id="JAUZQC010000019">
    <property type="protein sequence ID" value="KAK5854369.1"/>
    <property type="molecule type" value="Genomic_DNA"/>
</dbReference>
<evidence type="ECO:0000313" key="2">
    <source>
        <dbReference type="Proteomes" id="UP001346869"/>
    </source>
</evidence>
<proteinExistence type="predicted"/>
<sequence>MLMPLGCYQHYLAVTDPGYLGGVQRETHRHFKKHRHERQGGGGLVMERGVFVRDVTRTSPPSHMVVEMLSVRFRIVAGNRRLK</sequence>
<name>A0AAN8AFT0_ELEMC</name>
<evidence type="ECO:0000313" key="1">
    <source>
        <dbReference type="EMBL" id="KAK5854369.1"/>
    </source>
</evidence>
<reference evidence="1 2" key="2">
    <citation type="journal article" date="2023" name="Mol. Biol. Evol.">
        <title>Genomics of Secondarily Temperate Adaptation in the Only Non-Antarctic Icefish.</title>
        <authorList>
            <person name="Rivera-Colon A.G."/>
            <person name="Rayamajhi N."/>
            <person name="Minhas B.F."/>
            <person name="Madrigal G."/>
            <person name="Bilyk K.T."/>
            <person name="Yoon V."/>
            <person name="Hune M."/>
            <person name="Gregory S."/>
            <person name="Cheng C.H.C."/>
            <person name="Catchen J.M."/>
        </authorList>
    </citation>
    <scope>NUCLEOTIDE SEQUENCE [LARGE SCALE GENOMIC DNA]</scope>
    <source>
        <strain evidence="1">JMC-PN-2008</strain>
    </source>
</reference>
<keyword evidence="2" id="KW-1185">Reference proteome</keyword>
<accession>A0AAN8AFT0</accession>